<evidence type="ECO:0000256" key="1">
    <source>
        <dbReference type="SAM" id="Coils"/>
    </source>
</evidence>
<evidence type="ECO:0000313" key="4">
    <source>
        <dbReference type="Proteomes" id="UP001316803"/>
    </source>
</evidence>
<keyword evidence="4" id="KW-1185">Reference proteome</keyword>
<accession>A0AAN8I1Z9</accession>
<keyword evidence="1" id="KW-0175">Coiled coil</keyword>
<feature type="region of interest" description="Disordered" evidence="2">
    <location>
        <begin position="107"/>
        <end position="128"/>
    </location>
</feature>
<evidence type="ECO:0000256" key="2">
    <source>
        <dbReference type="SAM" id="MobiDB-lite"/>
    </source>
</evidence>
<protein>
    <submittedName>
        <fullName evidence="3">Uncharacterized protein</fullName>
    </submittedName>
</protein>
<comment type="caution">
    <text evidence="3">The sequence shown here is derived from an EMBL/GenBank/DDBJ whole genome shotgun (WGS) entry which is preliminary data.</text>
</comment>
<proteinExistence type="predicted"/>
<organism evidence="3 4">
    <name type="scientific">Knufia fluminis</name>
    <dbReference type="NCBI Taxonomy" id="191047"/>
    <lineage>
        <taxon>Eukaryota</taxon>
        <taxon>Fungi</taxon>
        <taxon>Dikarya</taxon>
        <taxon>Ascomycota</taxon>
        <taxon>Pezizomycotina</taxon>
        <taxon>Eurotiomycetes</taxon>
        <taxon>Chaetothyriomycetidae</taxon>
        <taxon>Chaetothyriales</taxon>
        <taxon>Trichomeriaceae</taxon>
        <taxon>Knufia</taxon>
    </lineage>
</organism>
<feature type="compositionally biased region" description="Polar residues" evidence="2">
    <location>
        <begin position="107"/>
        <end position="119"/>
    </location>
</feature>
<sequence>MSEPPKGPYSPDNEQSTPVLRRRGAGERRNSPAARGNRSHPYSPASRTASPRRESAIFAEPTPGGYFKKPAQKDLQPARTTPHLAQARMKCQPTPEVAANGAMTDNTTAVAGSTASFPSRPNPDVPIEDLSIRAPLDQILSTVQAKDDEIRRLKARLRDMEKLTDPRRLTYMSDIDKHKMEDNVARANARIADLQRDLKERDYELKRAQTDLEKERKLAARREAYIVKLETISMHGKQ</sequence>
<feature type="region of interest" description="Disordered" evidence="2">
    <location>
        <begin position="1"/>
        <end position="92"/>
    </location>
</feature>
<feature type="coiled-coil region" evidence="1">
    <location>
        <begin position="136"/>
        <end position="211"/>
    </location>
</feature>
<reference evidence="3 4" key="1">
    <citation type="submission" date="2022-12" db="EMBL/GenBank/DDBJ databases">
        <title>Genomic features and morphological characterization of a novel Knufia sp. strain isolated from spacecraft assembly facility.</title>
        <authorList>
            <person name="Teixeira M."/>
            <person name="Chander A.M."/>
            <person name="Stajich J.E."/>
            <person name="Venkateswaran K."/>
        </authorList>
    </citation>
    <scope>NUCLEOTIDE SEQUENCE [LARGE SCALE GENOMIC DNA]</scope>
    <source>
        <strain evidence="3 4">FJI-L2-BK-P2</strain>
    </source>
</reference>
<name>A0AAN8I1Z9_9EURO</name>
<dbReference type="Proteomes" id="UP001316803">
    <property type="component" value="Unassembled WGS sequence"/>
</dbReference>
<dbReference type="EMBL" id="JAKLMC020000027">
    <property type="protein sequence ID" value="KAK5950357.1"/>
    <property type="molecule type" value="Genomic_DNA"/>
</dbReference>
<evidence type="ECO:0000313" key="3">
    <source>
        <dbReference type="EMBL" id="KAK5950357.1"/>
    </source>
</evidence>
<gene>
    <name evidence="3" type="ORF">OHC33_008576</name>
</gene>
<dbReference type="AlphaFoldDB" id="A0AAN8I1Z9"/>